<evidence type="ECO:0000313" key="1">
    <source>
        <dbReference type="EMBL" id="HHM68493.1"/>
    </source>
</evidence>
<reference evidence="1" key="1">
    <citation type="journal article" date="2020" name="mSystems">
        <title>Genome- and Community-Level Interaction Insights into Carbon Utilization and Element Cycling Functions of Hydrothermarchaeota in Hydrothermal Sediment.</title>
        <authorList>
            <person name="Zhou Z."/>
            <person name="Liu Y."/>
            <person name="Xu W."/>
            <person name="Pan J."/>
            <person name="Luo Z.H."/>
            <person name="Li M."/>
        </authorList>
    </citation>
    <scope>NUCLEOTIDE SEQUENCE [LARGE SCALE GENOMIC DNA]</scope>
    <source>
        <strain evidence="1">SpSt-1071</strain>
    </source>
</reference>
<accession>A0A7C5VKI5</accession>
<protein>
    <submittedName>
        <fullName evidence="1">Uncharacterized protein</fullName>
    </submittedName>
</protein>
<sequence>MVEIRPVEGPPAALARTAYGKERLRQGWKLVEVPLPPYGNLQAVVDPRVLTRYSASYLAHLALVSAVGDARGWEGRWEIPEGRPGEAVPDALWYRNGEVWAVEVDLGYSRQKVVRKVEHYQRVYHGQIWGVLSPQRKREILAKAWPGRVEVLLIRPEEVVG</sequence>
<dbReference type="EMBL" id="DRXE01000259">
    <property type="protein sequence ID" value="HHM68493.1"/>
    <property type="molecule type" value="Genomic_DNA"/>
</dbReference>
<name>A0A7C5VKI5_9DEIN</name>
<gene>
    <name evidence="1" type="ORF">ENM28_07310</name>
</gene>
<proteinExistence type="predicted"/>
<dbReference type="AlphaFoldDB" id="A0A7C5VKI5"/>
<organism evidence="1">
    <name type="scientific">Thermus caliditerrae</name>
    <dbReference type="NCBI Taxonomy" id="1330700"/>
    <lineage>
        <taxon>Bacteria</taxon>
        <taxon>Thermotogati</taxon>
        <taxon>Deinococcota</taxon>
        <taxon>Deinococci</taxon>
        <taxon>Thermales</taxon>
        <taxon>Thermaceae</taxon>
        <taxon>Thermus</taxon>
    </lineage>
</organism>
<comment type="caution">
    <text evidence="1">The sequence shown here is derived from an EMBL/GenBank/DDBJ whole genome shotgun (WGS) entry which is preliminary data.</text>
</comment>